<name>A0ABT2HRY8_9MICC</name>
<dbReference type="Proteomes" id="UP001205046">
    <property type="component" value="Unassembled WGS sequence"/>
</dbReference>
<feature type="compositionally biased region" description="Polar residues" evidence="1">
    <location>
        <begin position="340"/>
        <end position="358"/>
    </location>
</feature>
<feature type="region of interest" description="Disordered" evidence="1">
    <location>
        <begin position="411"/>
        <end position="439"/>
    </location>
</feature>
<feature type="region of interest" description="Disordered" evidence="1">
    <location>
        <begin position="80"/>
        <end position="129"/>
    </location>
</feature>
<proteinExistence type="predicted"/>
<protein>
    <submittedName>
        <fullName evidence="3">13E12 repeat family protein</fullName>
    </submittedName>
</protein>
<dbReference type="RefSeq" id="WP_260073368.1">
    <property type="nucleotide sequence ID" value="NZ_JALXMO010000025.1"/>
</dbReference>
<feature type="domain" description="DUF222" evidence="2">
    <location>
        <begin position="159"/>
        <end position="346"/>
    </location>
</feature>
<feature type="compositionally biased region" description="Polar residues" evidence="1">
    <location>
        <begin position="113"/>
        <end position="129"/>
    </location>
</feature>
<accession>A0ABT2HRY8</accession>
<organism evidence="3 4">
    <name type="scientific">Nesterenkonia massiliensis</name>
    <dbReference type="NCBI Taxonomy" id="1232429"/>
    <lineage>
        <taxon>Bacteria</taxon>
        <taxon>Bacillati</taxon>
        <taxon>Actinomycetota</taxon>
        <taxon>Actinomycetes</taxon>
        <taxon>Micrococcales</taxon>
        <taxon>Micrococcaceae</taxon>
        <taxon>Nesterenkonia</taxon>
    </lineage>
</organism>
<feature type="region of interest" description="Disordered" evidence="1">
    <location>
        <begin position="331"/>
        <end position="395"/>
    </location>
</feature>
<feature type="compositionally biased region" description="Low complexity" evidence="1">
    <location>
        <begin position="370"/>
        <end position="395"/>
    </location>
</feature>
<evidence type="ECO:0000259" key="2">
    <source>
        <dbReference type="Pfam" id="PF02720"/>
    </source>
</evidence>
<gene>
    <name evidence="3" type="ORF">M3B43_08960</name>
</gene>
<sequence length="667" mass="70858">MDINAAARAAGRARAGGSLAESVLGAAAEFFFSSAARTPRSSTPAAADHARQEWGPVDFFAPGVLPVVATPTPLETPLNLDAAFMGTGPAEGATASGGRPAPSSKSAPGEESMPSQASTPEDQTASSSDLPWELARAGQLQVQERRIAAEKISLLLQYRQRQSFQAQVVYADHRQRKIQLQEADRAVIREIAQVLGHGEQATTAVLHAAGFAQHQLPKVWQAFMAGELDLVRVRKIVTAAAVLSESDDPGRAAALSQFDDVAARCSAQKNLGQLRGWLNRVVAALSPGAFEQQCAQARESRCVRFFHREDGMSEVWALLPTVAAAAIQKRLHQAARTPHQPDQQNPSGQPNRSEQTYPPHNAANGDAPAHDTNTSTSTSTSTGDGADGSGADATPSTAAELAALLASAVGFGVPEGDTPEGADSSATSSGHEPADERTVAQREADILASWLTGGTGSGPEAGISASIGLMIPWETVMGVSDEPGVSCDRQWAVPADQARALVADTGARRRWYSLYYGPPPGRARPGQIGQPGQMGREMGRVGQMGRVSQPGPVIGLRIHWFLVTCWLLCMRAMIHRWRCGKYSLSEMVRVRNLVARWLLSAAILIIMCPGLQAKPQRVIFSISAAGTTGRNPTDTSAHPHQELLHKNALKGTHHRCPRVAALVARQT</sequence>
<reference evidence="3 4" key="1">
    <citation type="submission" date="2022-04" db="EMBL/GenBank/DDBJ databases">
        <title>Human microbiome associated bacterial genomes.</title>
        <authorList>
            <person name="Sandstrom S."/>
            <person name="Salamzade R."/>
            <person name="Kalan L.R."/>
        </authorList>
    </citation>
    <scope>NUCLEOTIDE SEQUENCE [LARGE SCALE GENOMIC DNA]</scope>
    <source>
        <strain evidence="4">p3-SID767</strain>
    </source>
</reference>
<evidence type="ECO:0000313" key="4">
    <source>
        <dbReference type="Proteomes" id="UP001205046"/>
    </source>
</evidence>
<evidence type="ECO:0000313" key="3">
    <source>
        <dbReference type="EMBL" id="MCT1607453.1"/>
    </source>
</evidence>
<dbReference type="EMBL" id="JALXMO010000025">
    <property type="protein sequence ID" value="MCT1607453.1"/>
    <property type="molecule type" value="Genomic_DNA"/>
</dbReference>
<comment type="caution">
    <text evidence="3">The sequence shown here is derived from an EMBL/GenBank/DDBJ whole genome shotgun (WGS) entry which is preliminary data.</text>
</comment>
<dbReference type="InterPro" id="IPR003870">
    <property type="entry name" value="DUF222"/>
</dbReference>
<dbReference type="Pfam" id="PF02720">
    <property type="entry name" value="DUF222"/>
    <property type="match status" value="1"/>
</dbReference>
<evidence type="ECO:0000256" key="1">
    <source>
        <dbReference type="SAM" id="MobiDB-lite"/>
    </source>
</evidence>
<keyword evidence="4" id="KW-1185">Reference proteome</keyword>